<evidence type="ECO:0000256" key="1">
    <source>
        <dbReference type="SAM" id="MobiDB-lite"/>
    </source>
</evidence>
<comment type="caution">
    <text evidence="2">The sequence shown here is derived from an EMBL/GenBank/DDBJ whole genome shotgun (WGS) entry which is preliminary data.</text>
</comment>
<organism evidence="2 3">
    <name type="scientific">Neorhodopirellula pilleata</name>
    <dbReference type="NCBI Taxonomy" id="2714738"/>
    <lineage>
        <taxon>Bacteria</taxon>
        <taxon>Pseudomonadati</taxon>
        <taxon>Planctomycetota</taxon>
        <taxon>Planctomycetia</taxon>
        <taxon>Pirellulales</taxon>
        <taxon>Pirellulaceae</taxon>
        <taxon>Neorhodopirellula</taxon>
    </lineage>
</organism>
<gene>
    <name evidence="2" type="ORF">Pla100_28270</name>
</gene>
<keyword evidence="3" id="KW-1185">Reference proteome</keyword>
<name>A0A5C6AAC5_9BACT</name>
<protein>
    <submittedName>
        <fullName evidence="2">Uncharacterized protein</fullName>
    </submittedName>
</protein>
<accession>A0A5C6AAC5</accession>
<sequence>MVTPMGEPHYGMVGKDGKSGNRDSHGSFDTQGKKTGSGWSDCSEFTECWWPDVPITPLEAIPTQASNDSGNWDENSTSLELEPLRPGPMA</sequence>
<evidence type="ECO:0000313" key="3">
    <source>
        <dbReference type="Proteomes" id="UP000316213"/>
    </source>
</evidence>
<feature type="compositionally biased region" description="Polar residues" evidence="1">
    <location>
        <begin position="63"/>
        <end position="79"/>
    </location>
</feature>
<feature type="region of interest" description="Disordered" evidence="1">
    <location>
        <begin position="1"/>
        <end position="40"/>
    </location>
</feature>
<evidence type="ECO:0000313" key="2">
    <source>
        <dbReference type="EMBL" id="TWT96350.1"/>
    </source>
</evidence>
<dbReference type="Proteomes" id="UP000316213">
    <property type="component" value="Unassembled WGS sequence"/>
</dbReference>
<dbReference type="AlphaFoldDB" id="A0A5C6AAC5"/>
<reference evidence="2 3" key="1">
    <citation type="submission" date="2019-02" db="EMBL/GenBank/DDBJ databases">
        <title>Deep-cultivation of Planctomycetes and their phenomic and genomic characterization uncovers novel biology.</title>
        <authorList>
            <person name="Wiegand S."/>
            <person name="Jogler M."/>
            <person name="Boedeker C."/>
            <person name="Pinto D."/>
            <person name="Vollmers J."/>
            <person name="Rivas-Marin E."/>
            <person name="Kohn T."/>
            <person name="Peeters S.H."/>
            <person name="Heuer A."/>
            <person name="Rast P."/>
            <person name="Oberbeckmann S."/>
            <person name="Bunk B."/>
            <person name="Jeske O."/>
            <person name="Meyerdierks A."/>
            <person name="Storesund J.E."/>
            <person name="Kallscheuer N."/>
            <person name="Luecker S."/>
            <person name="Lage O.M."/>
            <person name="Pohl T."/>
            <person name="Merkel B.J."/>
            <person name="Hornburger P."/>
            <person name="Mueller R.-W."/>
            <person name="Bruemmer F."/>
            <person name="Labrenz M."/>
            <person name="Spormann A.M."/>
            <person name="Op Den Camp H."/>
            <person name="Overmann J."/>
            <person name="Amann R."/>
            <person name="Jetten M.S.M."/>
            <person name="Mascher T."/>
            <person name="Medema M.H."/>
            <person name="Devos D.P."/>
            <person name="Kaster A.-K."/>
            <person name="Ovreas L."/>
            <person name="Rohde M."/>
            <person name="Galperin M.Y."/>
            <person name="Jogler C."/>
        </authorList>
    </citation>
    <scope>NUCLEOTIDE SEQUENCE [LARGE SCALE GENOMIC DNA]</scope>
    <source>
        <strain evidence="2 3">Pla100</strain>
    </source>
</reference>
<dbReference type="EMBL" id="SJPM01000005">
    <property type="protein sequence ID" value="TWT96350.1"/>
    <property type="molecule type" value="Genomic_DNA"/>
</dbReference>
<feature type="region of interest" description="Disordered" evidence="1">
    <location>
        <begin position="61"/>
        <end position="90"/>
    </location>
</feature>
<proteinExistence type="predicted"/>
<feature type="compositionally biased region" description="Polar residues" evidence="1">
    <location>
        <begin position="27"/>
        <end position="40"/>
    </location>
</feature>
<feature type="compositionally biased region" description="Basic and acidic residues" evidence="1">
    <location>
        <begin position="15"/>
        <end position="26"/>
    </location>
</feature>